<protein>
    <recommendedName>
        <fullName evidence="10">RING-type domain-containing protein</fullName>
    </recommendedName>
</protein>
<evidence type="ECO:0000259" key="7">
    <source>
        <dbReference type="PROSITE" id="PS51787"/>
    </source>
</evidence>
<dbReference type="PANTHER" id="PTHR23327:SF42">
    <property type="entry name" value="LON PEPTIDASE N-TERMINAL DOMAIN AND RING FINGER PROTEIN C14F5.10C"/>
    <property type="match status" value="1"/>
</dbReference>
<dbReference type="GeneID" id="36575108"/>
<dbReference type="RefSeq" id="XP_024717909.1">
    <property type="nucleotide sequence ID" value="XM_024867027.1"/>
</dbReference>
<evidence type="ECO:0000256" key="3">
    <source>
        <dbReference type="ARBA" id="ARBA00022833"/>
    </source>
</evidence>
<dbReference type="GO" id="GO:0008270">
    <property type="term" value="F:zinc ion binding"/>
    <property type="evidence" value="ECO:0007669"/>
    <property type="project" value="UniProtKB-KW"/>
</dbReference>
<evidence type="ECO:0000259" key="6">
    <source>
        <dbReference type="PROSITE" id="PS50089"/>
    </source>
</evidence>
<dbReference type="InterPro" id="IPR017907">
    <property type="entry name" value="Znf_RING_CS"/>
</dbReference>
<accession>A0A2T3ATC3</accession>
<dbReference type="Pfam" id="PF13445">
    <property type="entry name" value="zf-RING_UBOX"/>
    <property type="match status" value="1"/>
</dbReference>
<sequence length="564" mass="62889">MSSPSLDNISLPPIATPSDPPTPKSISSDATLDASKNARQIVRLVQCPQCSYPLREPVTLPCGNTLCKTCIPELHYRTNISYPATANRLQGFACPFKTCGKEHAVGDYSVDVVLNKVLDIVKTVMEKCRGTTEASIVLSQVQEVDRWAIAGISSLHDDLVRTRLLPGGRLLATYTMAEMGELAYDSEVMYPAMGSSNETEELDTKVFEHLKESARSEMDCQVCYDVFLDPLTTNCGHTLCRQCLHRVLDHSNLCPLCRRRMEIPPGVSAQQASSNALLTKLISSLCHEALDLRLESMRLSDMHDVTELDTPLFICTLSFPCTPTFLHVFEPRYRLMIRRAIESGDRKFGMLLYNPSREPQGELGRVPFYELGTLLHIVNMQLMPDGRSLLETVGVSRFRVVRHGVLDGYTVGKIERIDDVSVTEEEALEAAETSSIAGNFSAEGYDTPPRQSPSRESGDLPSLQELNSIPTKELMDIGVRFVQRMQDNSASWLQRNVVHAYGECPDDPALFPWWFASVIPTSDAEKYKMLSTSSVRERLKMCVVWAAELEAQRWYASPSPPLSP</sequence>
<feature type="domain" description="Lon N-terminal" evidence="7">
    <location>
        <begin position="299"/>
        <end position="550"/>
    </location>
</feature>
<dbReference type="PANTHER" id="PTHR23327">
    <property type="entry name" value="RING FINGER PROTEIN 127"/>
    <property type="match status" value="1"/>
</dbReference>
<dbReference type="Gene3D" id="3.30.40.10">
    <property type="entry name" value="Zinc/RING finger domain, C3HC4 (zinc finger)"/>
    <property type="match status" value="2"/>
</dbReference>
<keyword evidence="9" id="KW-1185">Reference proteome</keyword>
<dbReference type="Pfam" id="PF02190">
    <property type="entry name" value="LON_substr_bdg"/>
    <property type="match status" value="1"/>
</dbReference>
<reference evidence="8 9" key="1">
    <citation type="journal article" date="2018" name="New Phytol.">
        <title>Comparative genomics and transcriptomics depict ericoid mycorrhizal fungi as versatile saprotrophs and plant mutualists.</title>
        <authorList>
            <person name="Martino E."/>
            <person name="Morin E."/>
            <person name="Grelet G.A."/>
            <person name="Kuo A."/>
            <person name="Kohler A."/>
            <person name="Daghino S."/>
            <person name="Barry K.W."/>
            <person name="Cichocki N."/>
            <person name="Clum A."/>
            <person name="Dockter R.B."/>
            <person name="Hainaut M."/>
            <person name="Kuo R.C."/>
            <person name="LaButti K."/>
            <person name="Lindahl B.D."/>
            <person name="Lindquist E.A."/>
            <person name="Lipzen A."/>
            <person name="Khouja H.R."/>
            <person name="Magnuson J."/>
            <person name="Murat C."/>
            <person name="Ohm R.A."/>
            <person name="Singer S.W."/>
            <person name="Spatafora J.W."/>
            <person name="Wang M."/>
            <person name="Veneault-Fourrey C."/>
            <person name="Henrissat B."/>
            <person name="Grigoriev I.V."/>
            <person name="Martin F.M."/>
            <person name="Perotto S."/>
        </authorList>
    </citation>
    <scope>NUCLEOTIDE SEQUENCE [LARGE SCALE GENOMIC DNA]</scope>
    <source>
        <strain evidence="8 9">ATCC 22711</strain>
    </source>
</reference>
<keyword evidence="1" id="KW-0479">Metal-binding</keyword>
<proteinExistence type="predicted"/>
<dbReference type="Gene3D" id="2.30.130.40">
    <property type="entry name" value="LON domain-like"/>
    <property type="match status" value="1"/>
</dbReference>
<organism evidence="8 9">
    <name type="scientific">Amorphotheca resinae ATCC 22711</name>
    <dbReference type="NCBI Taxonomy" id="857342"/>
    <lineage>
        <taxon>Eukaryota</taxon>
        <taxon>Fungi</taxon>
        <taxon>Dikarya</taxon>
        <taxon>Ascomycota</taxon>
        <taxon>Pezizomycotina</taxon>
        <taxon>Leotiomycetes</taxon>
        <taxon>Helotiales</taxon>
        <taxon>Amorphothecaceae</taxon>
        <taxon>Amorphotheca</taxon>
    </lineage>
</organism>
<feature type="compositionally biased region" description="Pro residues" evidence="5">
    <location>
        <begin position="14"/>
        <end position="23"/>
    </location>
</feature>
<evidence type="ECO:0000313" key="8">
    <source>
        <dbReference type="EMBL" id="PSS10730.1"/>
    </source>
</evidence>
<dbReference type="SMART" id="SM00184">
    <property type="entry name" value="RING"/>
    <property type="match status" value="2"/>
</dbReference>
<dbReference type="SMART" id="SM00464">
    <property type="entry name" value="LON"/>
    <property type="match status" value="1"/>
</dbReference>
<dbReference type="Proteomes" id="UP000241818">
    <property type="component" value="Unassembled WGS sequence"/>
</dbReference>
<name>A0A2T3ATC3_AMORE</name>
<dbReference type="Pfam" id="PF13923">
    <property type="entry name" value="zf-C3HC4_2"/>
    <property type="match status" value="1"/>
</dbReference>
<feature type="domain" description="RING-type" evidence="6">
    <location>
        <begin position="220"/>
        <end position="258"/>
    </location>
</feature>
<dbReference type="SUPFAM" id="SSF88697">
    <property type="entry name" value="PUA domain-like"/>
    <property type="match status" value="1"/>
</dbReference>
<dbReference type="InParanoid" id="A0A2T3ATC3"/>
<dbReference type="InterPro" id="IPR027370">
    <property type="entry name" value="Znf-RING_euk"/>
</dbReference>
<dbReference type="PROSITE" id="PS50089">
    <property type="entry name" value="ZF_RING_2"/>
    <property type="match status" value="1"/>
</dbReference>
<keyword evidence="2 4" id="KW-0863">Zinc-finger</keyword>
<evidence type="ECO:0000256" key="2">
    <source>
        <dbReference type="ARBA" id="ARBA00022771"/>
    </source>
</evidence>
<dbReference type="OrthoDB" id="264917at2759"/>
<evidence type="ECO:0000256" key="1">
    <source>
        <dbReference type="ARBA" id="ARBA00022723"/>
    </source>
</evidence>
<feature type="region of interest" description="Disordered" evidence="5">
    <location>
        <begin position="439"/>
        <end position="465"/>
    </location>
</feature>
<dbReference type="InterPro" id="IPR013083">
    <property type="entry name" value="Znf_RING/FYVE/PHD"/>
</dbReference>
<evidence type="ECO:0000313" key="9">
    <source>
        <dbReference type="Proteomes" id="UP000241818"/>
    </source>
</evidence>
<dbReference type="SUPFAM" id="SSF57850">
    <property type="entry name" value="RING/U-box"/>
    <property type="match status" value="2"/>
</dbReference>
<feature type="region of interest" description="Disordered" evidence="5">
    <location>
        <begin position="1"/>
        <end position="30"/>
    </location>
</feature>
<keyword evidence="3" id="KW-0862">Zinc</keyword>
<evidence type="ECO:0008006" key="10">
    <source>
        <dbReference type="Google" id="ProtNLM"/>
    </source>
</evidence>
<dbReference type="PROSITE" id="PS51787">
    <property type="entry name" value="LON_N"/>
    <property type="match status" value="1"/>
</dbReference>
<evidence type="ECO:0000256" key="4">
    <source>
        <dbReference type="PROSITE-ProRule" id="PRU00175"/>
    </source>
</evidence>
<dbReference type="InterPro" id="IPR001841">
    <property type="entry name" value="Znf_RING"/>
</dbReference>
<dbReference type="EMBL" id="KZ679016">
    <property type="protein sequence ID" value="PSS10730.1"/>
    <property type="molecule type" value="Genomic_DNA"/>
</dbReference>
<dbReference type="InterPro" id="IPR003111">
    <property type="entry name" value="Lon_prtase_N"/>
</dbReference>
<gene>
    <name evidence="8" type="ORF">M430DRAFT_36960</name>
</gene>
<dbReference type="STRING" id="857342.A0A2T3ATC3"/>
<dbReference type="InterPro" id="IPR046336">
    <property type="entry name" value="Lon_prtase_N_sf"/>
</dbReference>
<dbReference type="InterPro" id="IPR015947">
    <property type="entry name" value="PUA-like_sf"/>
</dbReference>
<evidence type="ECO:0000256" key="5">
    <source>
        <dbReference type="SAM" id="MobiDB-lite"/>
    </source>
</evidence>
<dbReference type="Gene3D" id="1.20.58.1480">
    <property type="match status" value="1"/>
</dbReference>
<dbReference type="GO" id="GO:0061630">
    <property type="term" value="F:ubiquitin protein ligase activity"/>
    <property type="evidence" value="ECO:0007669"/>
    <property type="project" value="TreeGrafter"/>
</dbReference>
<dbReference type="AlphaFoldDB" id="A0A2T3ATC3"/>
<dbReference type="PROSITE" id="PS00518">
    <property type="entry name" value="ZF_RING_1"/>
    <property type="match status" value="1"/>
</dbReference>